<reference evidence="2 3" key="1">
    <citation type="submission" date="2021-01" db="EMBL/GenBank/DDBJ databases">
        <title>Whole genome shotgun sequence of Actinoplanes deccanensis NBRC 13994.</title>
        <authorList>
            <person name="Komaki H."/>
            <person name="Tamura T."/>
        </authorList>
    </citation>
    <scope>NUCLEOTIDE SEQUENCE [LARGE SCALE GENOMIC DNA]</scope>
    <source>
        <strain evidence="2 3">NBRC 13994</strain>
    </source>
</reference>
<keyword evidence="3" id="KW-1185">Reference proteome</keyword>
<dbReference type="EMBL" id="BOMI01000007">
    <property type="protein sequence ID" value="GID71939.1"/>
    <property type="molecule type" value="Genomic_DNA"/>
</dbReference>
<sequence>MHEPHDEPGLLEPARLFAALQHGARDLPPVLPPRDVVVAAAGTWGRYGSVVVLRRDWEEDNALLDDVYLLERSSDGQWPAPDGSSGSGMPEWVLDRPDGHLPGTRDGHLVNLGAQMANVGGCWLAELTVMASRAVTTIEVRYGNEEISVRVPASGLVTLPGLVRSPDDVAEFRGFDDAGSLRGVERYRPLGESDRRWGWPDASLWAS</sequence>
<gene>
    <name evidence="2" type="ORF">Ade02nite_05800</name>
</gene>
<evidence type="ECO:0000313" key="3">
    <source>
        <dbReference type="Proteomes" id="UP000609879"/>
    </source>
</evidence>
<organism evidence="2 3">
    <name type="scientific">Paractinoplanes deccanensis</name>
    <dbReference type="NCBI Taxonomy" id="113561"/>
    <lineage>
        <taxon>Bacteria</taxon>
        <taxon>Bacillati</taxon>
        <taxon>Actinomycetota</taxon>
        <taxon>Actinomycetes</taxon>
        <taxon>Micromonosporales</taxon>
        <taxon>Micromonosporaceae</taxon>
        <taxon>Paractinoplanes</taxon>
    </lineage>
</organism>
<evidence type="ECO:0000256" key="1">
    <source>
        <dbReference type="SAM" id="MobiDB-lite"/>
    </source>
</evidence>
<feature type="region of interest" description="Disordered" evidence="1">
    <location>
        <begin position="75"/>
        <end position="100"/>
    </location>
</feature>
<proteinExistence type="predicted"/>
<dbReference type="RefSeq" id="WP_203759909.1">
    <property type="nucleotide sequence ID" value="NZ_BAAABO010000004.1"/>
</dbReference>
<accession>A0ABQ3XW29</accession>
<comment type="caution">
    <text evidence="2">The sequence shown here is derived from an EMBL/GenBank/DDBJ whole genome shotgun (WGS) entry which is preliminary data.</text>
</comment>
<protein>
    <submittedName>
        <fullName evidence="2">Uncharacterized protein</fullName>
    </submittedName>
</protein>
<dbReference type="Proteomes" id="UP000609879">
    <property type="component" value="Unassembled WGS sequence"/>
</dbReference>
<name>A0ABQ3XW29_9ACTN</name>
<evidence type="ECO:0000313" key="2">
    <source>
        <dbReference type="EMBL" id="GID71939.1"/>
    </source>
</evidence>